<keyword evidence="2" id="KW-0472">Membrane</keyword>
<dbReference type="InterPro" id="IPR047704">
    <property type="entry name" value="GPS-CTERM"/>
</dbReference>
<keyword evidence="2" id="KW-0812">Transmembrane</keyword>
<dbReference type="RefSeq" id="WP_382037453.1">
    <property type="nucleotide sequence ID" value="NZ_JBHSKJ010000002.1"/>
</dbReference>
<evidence type="ECO:0000313" key="4">
    <source>
        <dbReference type="Proteomes" id="UP001596222"/>
    </source>
</evidence>
<feature type="transmembrane region" description="Helical" evidence="2">
    <location>
        <begin position="210"/>
        <end position="228"/>
    </location>
</feature>
<dbReference type="EMBL" id="JBHSKJ010000002">
    <property type="protein sequence ID" value="MFC5143965.1"/>
    <property type="molecule type" value="Genomic_DNA"/>
</dbReference>
<accession>A0ABV9ZRJ1</accession>
<keyword evidence="2" id="KW-1133">Transmembrane helix</keyword>
<sequence length="235" mass="22832">MTRAAAARGVVTRGGAVAALAAVLLTLLGTAPAQASGYRYWSFWQGSGGQWAYATQGPATARPGDGEAVGFRFAVSADSSDAAKPRAAAGFAAVCDGTPAKDGTKRVAVVLDFGTAADAPKGETPPAARSACAQVGEDATAGEALAAVAKPLRYDSSALLCAIAGYPRTGCGEQVGGARKDSPDGSAQPGPAASEGSDGAGSGDGGGPSAGLIGGIAAVVVLGAAAVWQARRRRG</sequence>
<dbReference type="InterPro" id="IPR047703">
    <property type="entry name" value="SCO2322-like"/>
</dbReference>
<name>A0ABV9ZRJ1_9ACTN</name>
<dbReference type="NCBIfam" id="NF040672">
    <property type="entry name" value="SCO2322_fam"/>
    <property type="match status" value="1"/>
</dbReference>
<protein>
    <submittedName>
        <fullName evidence="3">SCO2322 family protein</fullName>
    </submittedName>
</protein>
<evidence type="ECO:0000313" key="3">
    <source>
        <dbReference type="EMBL" id="MFC5143965.1"/>
    </source>
</evidence>
<keyword evidence="4" id="KW-1185">Reference proteome</keyword>
<evidence type="ECO:0000256" key="2">
    <source>
        <dbReference type="SAM" id="Phobius"/>
    </source>
</evidence>
<evidence type="ECO:0000256" key="1">
    <source>
        <dbReference type="SAM" id="MobiDB-lite"/>
    </source>
</evidence>
<gene>
    <name evidence="3" type="ORF">ACFPP6_04590</name>
</gene>
<organism evidence="3 4">
    <name type="scientific">Streptomyces aureoversilis</name>
    <dbReference type="NCBI Taxonomy" id="67277"/>
    <lineage>
        <taxon>Bacteria</taxon>
        <taxon>Bacillati</taxon>
        <taxon>Actinomycetota</taxon>
        <taxon>Actinomycetes</taxon>
        <taxon>Kitasatosporales</taxon>
        <taxon>Streptomycetaceae</taxon>
        <taxon>Streptomyces</taxon>
    </lineage>
</organism>
<reference evidence="4" key="1">
    <citation type="journal article" date="2019" name="Int. J. Syst. Evol. Microbiol.">
        <title>The Global Catalogue of Microorganisms (GCM) 10K type strain sequencing project: providing services to taxonomists for standard genome sequencing and annotation.</title>
        <authorList>
            <consortium name="The Broad Institute Genomics Platform"/>
            <consortium name="The Broad Institute Genome Sequencing Center for Infectious Disease"/>
            <person name="Wu L."/>
            <person name="Ma J."/>
        </authorList>
    </citation>
    <scope>NUCLEOTIDE SEQUENCE [LARGE SCALE GENOMIC DNA]</scope>
    <source>
        <strain evidence="4">CGMCC 4.1641</strain>
    </source>
</reference>
<feature type="region of interest" description="Disordered" evidence="1">
    <location>
        <begin position="174"/>
        <end position="208"/>
    </location>
</feature>
<feature type="compositionally biased region" description="Gly residues" evidence="1">
    <location>
        <begin position="198"/>
        <end position="208"/>
    </location>
</feature>
<dbReference type="Proteomes" id="UP001596222">
    <property type="component" value="Unassembled WGS sequence"/>
</dbReference>
<dbReference type="NCBIfam" id="NF040681">
    <property type="entry name" value="GPS-CTERM"/>
    <property type="match status" value="1"/>
</dbReference>
<comment type="caution">
    <text evidence="3">The sequence shown here is derived from an EMBL/GenBank/DDBJ whole genome shotgun (WGS) entry which is preliminary data.</text>
</comment>
<proteinExistence type="predicted"/>